<keyword evidence="1" id="KW-0732">Signal</keyword>
<accession>A0AAN9LAG9</accession>
<feature type="chain" id="PRO_5043017509" evidence="1">
    <location>
        <begin position="30"/>
        <end position="96"/>
    </location>
</feature>
<comment type="caution">
    <text evidence="2">The sequence shown here is derived from an EMBL/GenBank/DDBJ whole genome shotgun (WGS) entry which is preliminary data.</text>
</comment>
<dbReference type="AlphaFoldDB" id="A0AAN9LAG9"/>
<feature type="signal peptide" evidence="1">
    <location>
        <begin position="1"/>
        <end position="29"/>
    </location>
</feature>
<protein>
    <submittedName>
        <fullName evidence="2">Uncharacterized protein</fullName>
    </submittedName>
</protein>
<gene>
    <name evidence="2" type="ORF">VNO80_28489</name>
</gene>
<reference evidence="2 3" key="1">
    <citation type="submission" date="2024-01" db="EMBL/GenBank/DDBJ databases">
        <title>The genomes of 5 underutilized Papilionoideae crops provide insights into root nodulation and disease resistanc.</title>
        <authorList>
            <person name="Jiang F."/>
        </authorList>
    </citation>
    <scope>NUCLEOTIDE SEQUENCE [LARGE SCALE GENOMIC DNA]</scope>
    <source>
        <strain evidence="2">JINMINGXINNONG_FW02</strain>
        <tissue evidence="2">Leaves</tissue>
    </source>
</reference>
<keyword evidence="3" id="KW-1185">Reference proteome</keyword>
<sequence>MGCSSFSFMLPLLLLTFSSIIIDSRVAEARLLPKNLFPPPSEDDLPVLPVPLPAIPDILPHPKVPYGLIPTLSFPHVTIPNVSLPQITVNDVKIIP</sequence>
<name>A0AAN9LAG9_PHACN</name>
<evidence type="ECO:0000256" key="1">
    <source>
        <dbReference type="SAM" id="SignalP"/>
    </source>
</evidence>
<proteinExistence type="predicted"/>
<evidence type="ECO:0000313" key="3">
    <source>
        <dbReference type="Proteomes" id="UP001374584"/>
    </source>
</evidence>
<evidence type="ECO:0000313" key="2">
    <source>
        <dbReference type="EMBL" id="KAK7331751.1"/>
    </source>
</evidence>
<dbReference type="EMBL" id="JAYMYR010000011">
    <property type="protein sequence ID" value="KAK7331751.1"/>
    <property type="molecule type" value="Genomic_DNA"/>
</dbReference>
<organism evidence="2 3">
    <name type="scientific">Phaseolus coccineus</name>
    <name type="common">Scarlet runner bean</name>
    <name type="synonym">Phaseolus multiflorus</name>
    <dbReference type="NCBI Taxonomy" id="3886"/>
    <lineage>
        <taxon>Eukaryota</taxon>
        <taxon>Viridiplantae</taxon>
        <taxon>Streptophyta</taxon>
        <taxon>Embryophyta</taxon>
        <taxon>Tracheophyta</taxon>
        <taxon>Spermatophyta</taxon>
        <taxon>Magnoliopsida</taxon>
        <taxon>eudicotyledons</taxon>
        <taxon>Gunneridae</taxon>
        <taxon>Pentapetalae</taxon>
        <taxon>rosids</taxon>
        <taxon>fabids</taxon>
        <taxon>Fabales</taxon>
        <taxon>Fabaceae</taxon>
        <taxon>Papilionoideae</taxon>
        <taxon>50 kb inversion clade</taxon>
        <taxon>NPAAA clade</taxon>
        <taxon>indigoferoid/millettioid clade</taxon>
        <taxon>Phaseoleae</taxon>
        <taxon>Phaseolus</taxon>
    </lineage>
</organism>
<dbReference type="Proteomes" id="UP001374584">
    <property type="component" value="Unassembled WGS sequence"/>
</dbReference>